<dbReference type="AlphaFoldDB" id="A0A7J7NVP3"/>
<dbReference type="Pfam" id="PF12819">
    <property type="entry name" value="Malectin_like"/>
    <property type="match status" value="1"/>
</dbReference>
<dbReference type="FunFam" id="3.80.10.10:FF:000129">
    <property type="entry name" value="Leucine-rich repeat receptor-like kinase"/>
    <property type="match status" value="1"/>
</dbReference>
<evidence type="ECO:0000313" key="11">
    <source>
        <dbReference type="Proteomes" id="UP000541444"/>
    </source>
</evidence>
<sequence>MRYTVFVSIDCGASSSYKDNHSITWVGDDSYTKSGENHFVQTLDQVSHVATTLRVFMNNKKNCYSVKVDNGDRVLIRATFFYGNYDNKSSPPSFDLHYNGNLWANVISDDSEFYYETVYSVKGDSVSICVAQTHPNHFPFISALEVRSLNSSMYKHVDPNYPLFLLRRVAYGTNETVRFPEDAYDRIWKPVTLGVRNDLKKVQSDTSLITVDVEDHPPKSVVQGGIVAANLSSFIFLNLNLPEVEVPIYANTYFSEVSQLNSTQRRSFQLYKDYNASNISIIPPYKSVLELHITNISASSNNVFGLIPLNDSTLPPLINAMEVFQVGGELTDGTNAKDVDALKLLQKSFEQLQESRGDPCLPSPYTWDWVACNSDERPRVTALYLDSLGLSGTLPDFSTMDALQTIDLHNNSFTQEVPDFLGSFSELKELSLANNNFSGTIPISLSQRNNLKLDISGNPGIVGTSPDTSPPPPSTSNTKTKSLLPVLLGTILQTYIVCWNIVAL</sequence>
<accession>A0A7J7NVP3</accession>
<keyword evidence="3" id="KW-0812">Transmembrane</keyword>
<evidence type="ECO:0000313" key="10">
    <source>
        <dbReference type="EMBL" id="KAF6171034.1"/>
    </source>
</evidence>
<dbReference type="OrthoDB" id="2143199at2759"/>
<dbReference type="GO" id="GO:0016020">
    <property type="term" value="C:membrane"/>
    <property type="evidence" value="ECO:0007669"/>
    <property type="project" value="UniProtKB-SubCell"/>
</dbReference>
<name>A0A7J7NVP3_9MAGN</name>
<keyword evidence="4" id="KW-0732">Signal</keyword>
<proteinExistence type="predicted"/>
<keyword evidence="7" id="KW-0472">Membrane</keyword>
<keyword evidence="2" id="KW-0433">Leucine-rich repeat</keyword>
<dbReference type="Gene3D" id="3.80.10.10">
    <property type="entry name" value="Ribonuclease Inhibitor"/>
    <property type="match status" value="1"/>
</dbReference>
<dbReference type="Pfam" id="PF00560">
    <property type="entry name" value="LRR_1"/>
    <property type="match status" value="2"/>
</dbReference>
<dbReference type="PANTHER" id="PTHR45631">
    <property type="entry name" value="OS07G0107800 PROTEIN-RELATED"/>
    <property type="match status" value="1"/>
</dbReference>
<evidence type="ECO:0000256" key="4">
    <source>
        <dbReference type="ARBA" id="ARBA00022729"/>
    </source>
</evidence>
<evidence type="ECO:0000256" key="8">
    <source>
        <dbReference type="SAM" id="MobiDB-lite"/>
    </source>
</evidence>
<dbReference type="InterPro" id="IPR024788">
    <property type="entry name" value="Malectin-like_Carb-bd_dom"/>
</dbReference>
<evidence type="ECO:0000256" key="7">
    <source>
        <dbReference type="ARBA" id="ARBA00023136"/>
    </source>
</evidence>
<dbReference type="SUPFAM" id="SSF52058">
    <property type="entry name" value="L domain-like"/>
    <property type="match status" value="1"/>
</dbReference>
<evidence type="ECO:0000256" key="6">
    <source>
        <dbReference type="ARBA" id="ARBA00022989"/>
    </source>
</evidence>
<comment type="subcellular location">
    <subcellularLocation>
        <location evidence="1">Membrane</location>
        <topology evidence="1">Single-pass membrane protein</topology>
    </subcellularLocation>
</comment>
<protein>
    <recommendedName>
        <fullName evidence="9">Malectin-like domain-containing protein</fullName>
    </recommendedName>
</protein>
<keyword evidence="11" id="KW-1185">Reference proteome</keyword>
<organism evidence="10 11">
    <name type="scientific">Kingdonia uniflora</name>
    <dbReference type="NCBI Taxonomy" id="39325"/>
    <lineage>
        <taxon>Eukaryota</taxon>
        <taxon>Viridiplantae</taxon>
        <taxon>Streptophyta</taxon>
        <taxon>Embryophyta</taxon>
        <taxon>Tracheophyta</taxon>
        <taxon>Spermatophyta</taxon>
        <taxon>Magnoliopsida</taxon>
        <taxon>Ranunculales</taxon>
        <taxon>Circaeasteraceae</taxon>
        <taxon>Kingdonia</taxon>
    </lineage>
</organism>
<dbReference type="InterPro" id="IPR032675">
    <property type="entry name" value="LRR_dom_sf"/>
</dbReference>
<dbReference type="InterPro" id="IPR001611">
    <property type="entry name" value="Leu-rich_rpt"/>
</dbReference>
<keyword evidence="6" id="KW-1133">Transmembrane helix</keyword>
<reference evidence="10 11" key="1">
    <citation type="journal article" date="2020" name="IScience">
        <title>Genome Sequencing of the Endangered Kingdonia uniflora (Circaeasteraceae, Ranunculales) Reveals Potential Mechanisms of Evolutionary Specialization.</title>
        <authorList>
            <person name="Sun Y."/>
            <person name="Deng T."/>
            <person name="Zhang A."/>
            <person name="Moore M.J."/>
            <person name="Landis J.B."/>
            <person name="Lin N."/>
            <person name="Zhang H."/>
            <person name="Zhang X."/>
            <person name="Huang J."/>
            <person name="Zhang X."/>
            <person name="Sun H."/>
            <person name="Wang H."/>
        </authorList>
    </citation>
    <scope>NUCLEOTIDE SEQUENCE [LARGE SCALE GENOMIC DNA]</scope>
    <source>
        <strain evidence="10">TB1705</strain>
        <tissue evidence="10">Leaf</tissue>
    </source>
</reference>
<evidence type="ECO:0000256" key="3">
    <source>
        <dbReference type="ARBA" id="ARBA00022692"/>
    </source>
</evidence>
<dbReference type="Proteomes" id="UP000541444">
    <property type="component" value="Unassembled WGS sequence"/>
</dbReference>
<feature type="region of interest" description="Disordered" evidence="8">
    <location>
        <begin position="456"/>
        <end position="480"/>
    </location>
</feature>
<evidence type="ECO:0000259" key="9">
    <source>
        <dbReference type="Pfam" id="PF12819"/>
    </source>
</evidence>
<dbReference type="PANTHER" id="PTHR45631:SF44">
    <property type="entry name" value="CARBOHYDRATE-BINDING PROTEIN OF THE ER PROTEIN"/>
    <property type="match status" value="1"/>
</dbReference>
<feature type="domain" description="Malectin-like" evidence="9">
    <location>
        <begin position="9"/>
        <end position="326"/>
    </location>
</feature>
<evidence type="ECO:0000256" key="2">
    <source>
        <dbReference type="ARBA" id="ARBA00022614"/>
    </source>
</evidence>
<gene>
    <name evidence="10" type="ORF">GIB67_014614</name>
</gene>
<comment type="caution">
    <text evidence="10">The sequence shown here is derived from an EMBL/GenBank/DDBJ whole genome shotgun (WGS) entry which is preliminary data.</text>
</comment>
<dbReference type="EMBL" id="JACGCM010000544">
    <property type="protein sequence ID" value="KAF6171034.1"/>
    <property type="molecule type" value="Genomic_DNA"/>
</dbReference>
<evidence type="ECO:0000256" key="5">
    <source>
        <dbReference type="ARBA" id="ARBA00022737"/>
    </source>
</evidence>
<evidence type="ECO:0000256" key="1">
    <source>
        <dbReference type="ARBA" id="ARBA00004167"/>
    </source>
</evidence>
<keyword evidence="5" id="KW-0677">Repeat</keyword>